<sequence>LLLNGFQVLVVVFWTMASLFGSVEDVVENMISNLMWVTWNFINPVIYISFNRALRKHVVDYYRDVLRKQRLSSSAGWCEALFRSFWSYFRILLQLSLLER</sequence>
<evidence type="ECO:0000256" key="1">
    <source>
        <dbReference type="SAM" id="SignalP"/>
    </source>
</evidence>
<dbReference type="AlphaFoldDB" id="A0A915BYY4"/>
<accession>A0A915BYY4</accession>
<feature type="signal peptide" evidence="1">
    <location>
        <begin position="1"/>
        <end position="25"/>
    </location>
</feature>
<keyword evidence="1" id="KW-0732">Signal</keyword>
<dbReference type="WBParaSite" id="PgR071_g023_t01">
    <property type="protein sequence ID" value="PgR071_g023_t01"/>
    <property type="gene ID" value="PgR071_g023"/>
</dbReference>
<evidence type="ECO:0000313" key="2">
    <source>
        <dbReference type="Proteomes" id="UP000887569"/>
    </source>
</evidence>
<dbReference type="Proteomes" id="UP000887569">
    <property type="component" value="Unplaced"/>
</dbReference>
<protein>
    <submittedName>
        <fullName evidence="3">G-protein coupled receptors family 1 profile domain-containing protein</fullName>
    </submittedName>
</protein>
<reference evidence="3" key="1">
    <citation type="submission" date="2022-11" db="UniProtKB">
        <authorList>
            <consortium name="WormBaseParasite"/>
        </authorList>
    </citation>
    <scope>IDENTIFICATION</scope>
</reference>
<keyword evidence="2" id="KW-1185">Reference proteome</keyword>
<feature type="chain" id="PRO_5036816216" evidence="1">
    <location>
        <begin position="26"/>
        <end position="100"/>
    </location>
</feature>
<organism evidence="2 3">
    <name type="scientific">Parascaris univalens</name>
    <name type="common">Nematode worm</name>
    <dbReference type="NCBI Taxonomy" id="6257"/>
    <lineage>
        <taxon>Eukaryota</taxon>
        <taxon>Metazoa</taxon>
        <taxon>Ecdysozoa</taxon>
        <taxon>Nematoda</taxon>
        <taxon>Chromadorea</taxon>
        <taxon>Rhabditida</taxon>
        <taxon>Spirurina</taxon>
        <taxon>Ascaridomorpha</taxon>
        <taxon>Ascaridoidea</taxon>
        <taxon>Ascarididae</taxon>
        <taxon>Parascaris</taxon>
    </lineage>
</organism>
<proteinExistence type="predicted"/>
<name>A0A915BYY4_PARUN</name>
<evidence type="ECO:0000313" key="3">
    <source>
        <dbReference type="WBParaSite" id="PgR071_g023_t01"/>
    </source>
</evidence>